<organism evidence="1 2">
    <name type="scientific">Macrostomum lignano</name>
    <dbReference type="NCBI Taxonomy" id="282301"/>
    <lineage>
        <taxon>Eukaryota</taxon>
        <taxon>Metazoa</taxon>
        <taxon>Spiralia</taxon>
        <taxon>Lophotrochozoa</taxon>
        <taxon>Platyhelminthes</taxon>
        <taxon>Rhabditophora</taxon>
        <taxon>Macrostomorpha</taxon>
        <taxon>Macrostomida</taxon>
        <taxon>Macrostomidae</taxon>
        <taxon>Macrostomum</taxon>
    </lineage>
</organism>
<reference evidence="1 2" key="1">
    <citation type="submission" date="2017-06" db="EMBL/GenBank/DDBJ databases">
        <title>A platform for efficient transgenesis in Macrostomum lignano, a flatworm model organism for stem cell research.</title>
        <authorList>
            <person name="Berezikov E."/>
        </authorList>
    </citation>
    <scope>NUCLEOTIDE SEQUENCE [LARGE SCALE GENOMIC DNA]</scope>
    <source>
        <strain evidence="1">DV1</strain>
        <tissue evidence="1">Whole organism</tissue>
    </source>
</reference>
<dbReference type="AlphaFoldDB" id="A0A267GBA7"/>
<sequence>LSVCLCLSVCLSICLWLSVCLSVFFLCLSLPAFCRRPTTPSSRLVGLLRFLSASANIMINRGRCELPEAELRRHGIASPENLHSAAKATAEQPNEHGNSLANLIKEIVGSAEAHHQCLSADLEKAAATGCLSADARLCFLPLIGYRSLLWQIDRANYVWLSLRSLHRPEATLVSPARLLLCKWLRKIDLSV</sequence>
<protein>
    <submittedName>
        <fullName evidence="1">Uncharacterized protein</fullName>
    </submittedName>
</protein>
<dbReference type="Gene3D" id="1.10.600.10">
    <property type="entry name" value="Farnesyl Diphosphate Synthase"/>
    <property type="match status" value="1"/>
</dbReference>
<dbReference type="EMBL" id="NIVC01000424">
    <property type="protein sequence ID" value="PAA83293.1"/>
    <property type="molecule type" value="Genomic_DNA"/>
</dbReference>
<evidence type="ECO:0000313" key="2">
    <source>
        <dbReference type="Proteomes" id="UP000215902"/>
    </source>
</evidence>
<accession>A0A267GBA7</accession>
<evidence type="ECO:0000313" key="1">
    <source>
        <dbReference type="EMBL" id="PAA83293.1"/>
    </source>
</evidence>
<gene>
    <name evidence="1" type="ORF">BOX15_Mlig031398g1</name>
</gene>
<feature type="non-terminal residue" evidence="1">
    <location>
        <position position="1"/>
    </location>
</feature>
<dbReference type="Proteomes" id="UP000215902">
    <property type="component" value="Unassembled WGS sequence"/>
</dbReference>
<comment type="caution">
    <text evidence="1">The sequence shown here is derived from an EMBL/GenBank/DDBJ whole genome shotgun (WGS) entry which is preliminary data.</text>
</comment>
<keyword evidence="2" id="KW-1185">Reference proteome</keyword>
<name>A0A267GBA7_9PLAT</name>
<proteinExistence type="predicted"/>
<dbReference type="InterPro" id="IPR008949">
    <property type="entry name" value="Isoprenoid_synthase_dom_sf"/>
</dbReference>